<dbReference type="GO" id="GO:0000981">
    <property type="term" value="F:DNA-binding transcription factor activity, RNA polymerase II-specific"/>
    <property type="evidence" value="ECO:0007669"/>
    <property type="project" value="TreeGrafter"/>
</dbReference>
<evidence type="ECO:0000256" key="2">
    <source>
        <dbReference type="ARBA" id="ARBA00023242"/>
    </source>
</evidence>
<evidence type="ECO:0000313" key="6">
    <source>
        <dbReference type="EMBL" id="KAF8431073.1"/>
    </source>
</evidence>
<evidence type="ECO:0000256" key="1">
    <source>
        <dbReference type="ARBA" id="ARBA00023125"/>
    </source>
</evidence>
<dbReference type="InterPro" id="IPR009071">
    <property type="entry name" value="HMG_box_dom"/>
</dbReference>
<dbReference type="SUPFAM" id="SSF47095">
    <property type="entry name" value="HMG-box"/>
    <property type="match status" value="1"/>
</dbReference>
<evidence type="ECO:0000259" key="5">
    <source>
        <dbReference type="PROSITE" id="PS50118"/>
    </source>
</evidence>
<feature type="region of interest" description="Disordered" evidence="4">
    <location>
        <begin position="237"/>
        <end position="262"/>
    </location>
</feature>
<dbReference type="InterPro" id="IPR051356">
    <property type="entry name" value="SOX/SOX-like_TF"/>
</dbReference>
<dbReference type="InterPro" id="IPR036910">
    <property type="entry name" value="HMG_box_dom_sf"/>
</dbReference>
<dbReference type="Proteomes" id="UP001194468">
    <property type="component" value="Unassembled WGS sequence"/>
</dbReference>
<feature type="region of interest" description="Disordered" evidence="4">
    <location>
        <begin position="15"/>
        <end position="56"/>
    </location>
</feature>
<dbReference type="Gene3D" id="1.10.30.10">
    <property type="entry name" value="High mobility group box domain"/>
    <property type="match status" value="1"/>
</dbReference>
<feature type="domain" description="HMG box" evidence="5">
    <location>
        <begin position="170"/>
        <end position="239"/>
    </location>
</feature>
<feature type="compositionally biased region" description="Polar residues" evidence="4">
    <location>
        <begin position="31"/>
        <end position="49"/>
    </location>
</feature>
<proteinExistence type="predicted"/>
<evidence type="ECO:0000313" key="7">
    <source>
        <dbReference type="Proteomes" id="UP001194468"/>
    </source>
</evidence>
<feature type="region of interest" description="Disordered" evidence="4">
    <location>
        <begin position="70"/>
        <end position="93"/>
    </location>
</feature>
<dbReference type="AlphaFoldDB" id="A0AAD4BI99"/>
<feature type="compositionally biased region" description="Basic residues" evidence="4">
    <location>
        <begin position="237"/>
        <end position="254"/>
    </location>
</feature>
<comment type="caution">
    <text evidence="6">The sequence shown here is derived from an EMBL/GenBank/DDBJ whole genome shotgun (WGS) entry which is preliminary data.</text>
</comment>
<keyword evidence="1 3" id="KW-0238">DNA-binding</keyword>
<evidence type="ECO:0000256" key="3">
    <source>
        <dbReference type="PROSITE-ProRule" id="PRU00267"/>
    </source>
</evidence>
<feature type="region of interest" description="Disordered" evidence="4">
    <location>
        <begin position="292"/>
        <end position="312"/>
    </location>
</feature>
<name>A0AAD4BI99_BOLED</name>
<dbReference type="CDD" id="cd01389">
    <property type="entry name" value="HMG-box_ROX1-like"/>
    <property type="match status" value="1"/>
</dbReference>
<accession>A0AAD4BI99</accession>
<protein>
    <recommendedName>
        <fullName evidence="5">HMG box domain-containing protein</fullName>
    </recommendedName>
</protein>
<dbReference type="SMART" id="SM00398">
    <property type="entry name" value="HMG"/>
    <property type="match status" value="1"/>
</dbReference>
<organism evidence="6 7">
    <name type="scientific">Boletus edulis BED1</name>
    <dbReference type="NCBI Taxonomy" id="1328754"/>
    <lineage>
        <taxon>Eukaryota</taxon>
        <taxon>Fungi</taxon>
        <taxon>Dikarya</taxon>
        <taxon>Basidiomycota</taxon>
        <taxon>Agaricomycotina</taxon>
        <taxon>Agaricomycetes</taxon>
        <taxon>Agaricomycetidae</taxon>
        <taxon>Boletales</taxon>
        <taxon>Boletineae</taxon>
        <taxon>Boletaceae</taxon>
        <taxon>Boletoideae</taxon>
        <taxon>Boletus</taxon>
    </lineage>
</organism>
<dbReference type="EMBL" id="WHUW01000053">
    <property type="protein sequence ID" value="KAF8431073.1"/>
    <property type="molecule type" value="Genomic_DNA"/>
</dbReference>
<gene>
    <name evidence="6" type="ORF">L210DRAFT_3004684</name>
</gene>
<dbReference type="PANTHER" id="PTHR45789">
    <property type="entry name" value="FI18025P1"/>
    <property type="match status" value="1"/>
</dbReference>
<dbReference type="PANTHER" id="PTHR45789:SF2">
    <property type="entry name" value="FI18025P1"/>
    <property type="match status" value="1"/>
</dbReference>
<feature type="DNA-binding region" description="HMG box" evidence="3">
    <location>
        <begin position="170"/>
        <end position="239"/>
    </location>
</feature>
<sequence>MEQFLRMYPTFRPLSDSLLSRSSRDGLAREPSSSTTEGSITHVTHSASVGLSGPPLSVAQGAIAPYPTASSLHPVESAGQNAPRGPSELQDGAFSQQQAINAASRSLGSQAVEEPGSLYGGPGPLDGSCQGATYDATIVADEVDISAIPPPDLAQKRRVPPGKRRSLGYIQRPPNAFMLFRADFVRQKHVPGLIETNHDSPSKIIGDCWRSLPLEEKRVWEIKAKQEKEAHSKRYPGYRFKPVHNKSKAKKKAKASPTLEDEQRCEEVAQLLLEGIKGDQLAAAIRKLDEKKLGVATPLPHRKPHPEAMDST</sequence>
<dbReference type="Pfam" id="PF00505">
    <property type="entry name" value="HMG_box"/>
    <property type="match status" value="1"/>
</dbReference>
<reference evidence="6" key="2">
    <citation type="journal article" date="2020" name="Nat. Commun.">
        <title>Large-scale genome sequencing of mycorrhizal fungi provides insights into the early evolution of symbiotic traits.</title>
        <authorList>
            <person name="Miyauchi S."/>
            <person name="Kiss E."/>
            <person name="Kuo A."/>
            <person name="Drula E."/>
            <person name="Kohler A."/>
            <person name="Sanchez-Garcia M."/>
            <person name="Morin E."/>
            <person name="Andreopoulos B."/>
            <person name="Barry K.W."/>
            <person name="Bonito G."/>
            <person name="Buee M."/>
            <person name="Carver A."/>
            <person name="Chen C."/>
            <person name="Cichocki N."/>
            <person name="Clum A."/>
            <person name="Culley D."/>
            <person name="Crous P.W."/>
            <person name="Fauchery L."/>
            <person name="Girlanda M."/>
            <person name="Hayes R.D."/>
            <person name="Keri Z."/>
            <person name="LaButti K."/>
            <person name="Lipzen A."/>
            <person name="Lombard V."/>
            <person name="Magnuson J."/>
            <person name="Maillard F."/>
            <person name="Murat C."/>
            <person name="Nolan M."/>
            <person name="Ohm R.A."/>
            <person name="Pangilinan J."/>
            <person name="Pereira M.F."/>
            <person name="Perotto S."/>
            <person name="Peter M."/>
            <person name="Pfister S."/>
            <person name="Riley R."/>
            <person name="Sitrit Y."/>
            <person name="Stielow J.B."/>
            <person name="Szollosi G."/>
            <person name="Zifcakova L."/>
            <person name="Stursova M."/>
            <person name="Spatafora J.W."/>
            <person name="Tedersoo L."/>
            <person name="Vaario L.M."/>
            <person name="Yamada A."/>
            <person name="Yan M."/>
            <person name="Wang P."/>
            <person name="Xu J."/>
            <person name="Bruns T."/>
            <person name="Baldrian P."/>
            <person name="Vilgalys R."/>
            <person name="Dunand C."/>
            <person name="Henrissat B."/>
            <person name="Grigoriev I.V."/>
            <person name="Hibbett D."/>
            <person name="Nagy L.G."/>
            <person name="Martin F.M."/>
        </authorList>
    </citation>
    <scope>NUCLEOTIDE SEQUENCE</scope>
    <source>
        <strain evidence="6">BED1</strain>
    </source>
</reference>
<reference evidence="6" key="1">
    <citation type="submission" date="2019-10" db="EMBL/GenBank/DDBJ databases">
        <authorList>
            <consortium name="DOE Joint Genome Institute"/>
            <person name="Kuo A."/>
            <person name="Miyauchi S."/>
            <person name="Kiss E."/>
            <person name="Drula E."/>
            <person name="Kohler A."/>
            <person name="Sanchez-Garcia M."/>
            <person name="Andreopoulos B."/>
            <person name="Barry K.W."/>
            <person name="Bonito G."/>
            <person name="Buee M."/>
            <person name="Carver A."/>
            <person name="Chen C."/>
            <person name="Cichocki N."/>
            <person name="Clum A."/>
            <person name="Culley D."/>
            <person name="Crous P.W."/>
            <person name="Fauchery L."/>
            <person name="Girlanda M."/>
            <person name="Hayes R."/>
            <person name="Keri Z."/>
            <person name="LaButti K."/>
            <person name="Lipzen A."/>
            <person name="Lombard V."/>
            <person name="Magnuson J."/>
            <person name="Maillard F."/>
            <person name="Morin E."/>
            <person name="Murat C."/>
            <person name="Nolan M."/>
            <person name="Ohm R."/>
            <person name="Pangilinan J."/>
            <person name="Pereira M."/>
            <person name="Perotto S."/>
            <person name="Peter M."/>
            <person name="Riley R."/>
            <person name="Sitrit Y."/>
            <person name="Stielow B."/>
            <person name="Szollosi G."/>
            <person name="Zifcakova L."/>
            <person name="Stursova M."/>
            <person name="Spatafora J.W."/>
            <person name="Tedersoo L."/>
            <person name="Vaario L.-M."/>
            <person name="Yamada A."/>
            <person name="Yan M."/>
            <person name="Wang P."/>
            <person name="Xu J."/>
            <person name="Bruns T."/>
            <person name="Baldrian P."/>
            <person name="Vilgalys R."/>
            <person name="Henrissat B."/>
            <person name="Grigoriev I.V."/>
            <person name="Hibbett D."/>
            <person name="Nagy L.G."/>
            <person name="Martin F.M."/>
        </authorList>
    </citation>
    <scope>NUCLEOTIDE SEQUENCE</scope>
    <source>
        <strain evidence="6">BED1</strain>
    </source>
</reference>
<dbReference type="PROSITE" id="PS50118">
    <property type="entry name" value="HMG_BOX_2"/>
    <property type="match status" value="1"/>
</dbReference>
<keyword evidence="2 3" id="KW-0539">Nucleus</keyword>
<dbReference type="GO" id="GO:0005634">
    <property type="term" value="C:nucleus"/>
    <property type="evidence" value="ECO:0007669"/>
    <property type="project" value="UniProtKB-UniRule"/>
</dbReference>
<dbReference type="GO" id="GO:0000978">
    <property type="term" value="F:RNA polymerase II cis-regulatory region sequence-specific DNA binding"/>
    <property type="evidence" value="ECO:0007669"/>
    <property type="project" value="TreeGrafter"/>
</dbReference>
<evidence type="ECO:0000256" key="4">
    <source>
        <dbReference type="SAM" id="MobiDB-lite"/>
    </source>
</evidence>
<keyword evidence="7" id="KW-1185">Reference proteome</keyword>